<feature type="region of interest" description="Disordered" evidence="1">
    <location>
        <begin position="956"/>
        <end position="994"/>
    </location>
</feature>
<feature type="compositionally biased region" description="Basic and acidic residues" evidence="1">
    <location>
        <begin position="669"/>
        <end position="694"/>
    </location>
</feature>
<keyword evidence="7" id="KW-1185">Reference proteome</keyword>
<evidence type="ECO:0000313" key="6">
    <source>
        <dbReference type="EMBL" id="GAB91388.1"/>
    </source>
</evidence>
<feature type="transmembrane region" description="Helical" evidence="2">
    <location>
        <begin position="174"/>
        <end position="197"/>
    </location>
</feature>
<feature type="transmembrane region" description="Helical" evidence="2">
    <location>
        <begin position="1325"/>
        <end position="1342"/>
    </location>
</feature>
<evidence type="ECO:0000256" key="1">
    <source>
        <dbReference type="SAM" id="MobiDB-lite"/>
    </source>
</evidence>
<dbReference type="Pfam" id="PF11847">
    <property type="entry name" value="GT-C_AftD"/>
    <property type="match status" value="1"/>
</dbReference>
<feature type="transmembrane region" description="Helical" evidence="2">
    <location>
        <begin position="1300"/>
        <end position="1319"/>
    </location>
</feature>
<feature type="transmembrane region" description="Helical" evidence="2">
    <location>
        <begin position="402"/>
        <end position="421"/>
    </location>
</feature>
<proteinExistence type="predicted"/>
<feature type="chain" id="PRO_5003895293" description="F5/8 type C domain-containing protein" evidence="3">
    <location>
        <begin position="22"/>
        <end position="1421"/>
    </location>
</feature>
<gene>
    <name evidence="6" type="ORF">GORHZ_130_00110</name>
</gene>
<feature type="transmembrane region" description="Helical" evidence="2">
    <location>
        <begin position="279"/>
        <end position="304"/>
    </location>
</feature>
<name>K6V5B0_9ACTN</name>
<feature type="transmembrane region" description="Helical" evidence="2">
    <location>
        <begin position="363"/>
        <end position="381"/>
    </location>
</feature>
<keyword evidence="3" id="KW-0732">Signal</keyword>
<feature type="transmembrane region" description="Helical" evidence="2">
    <location>
        <begin position="112"/>
        <end position="132"/>
    </location>
</feature>
<feature type="transmembrane region" description="Helical" evidence="2">
    <location>
        <begin position="218"/>
        <end position="237"/>
    </location>
</feature>
<evidence type="ECO:0000256" key="2">
    <source>
        <dbReference type="SAM" id="Phobius"/>
    </source>
</evidence>
<dbReference type="STRING" id="1108045.GORHZ_130_00110"/>
<evidence type="ECO:0008006" key="8">
    <source>
        <dbReference type="Google" id="ProtNLM"/>
    </source>
</evidence>
<feature type="compositionally biased region" description="Polar residues" evidence="1">
    <location>
        <begin position="727"/>
        <end position="741"/>
    </location>
</feature>
<reference evidence="6 7" key="1">
    <citation type="submission" date="2012-08" db="EMBL/GenBank/DDBJ databases">
        <title>Whole genome shotgun sequence of Gordonia rhizosphera NBRC 16068.</title>
        <authorList>
            <person name="Takarada H."/>
            <person name="Isaki S."/>
            <person name="Hosoyama A."/>
            <person name="Tsuchikane K."/>
            <person name="Katsumata H."/>
            <person name="Baba S."/>
            <person name="Ohji S."/>
            <person name="Yamazaki S."/>
            <person name="Fujita N."/>
        </authorList>
    </citation>
    <scope>NUCLEOTIDE SEQUENCE [LARGE SCALE GENOMIC DNA]</scope>
    <source>
        <strain evidence="6 7">NBRC 16068</strain>
    </source>
</reference>
<dbReference type="InterPro" id="IPR021798">
    <property type="entry name" value="AftD_N"/>
</dbReference>
<feature type="domain" description="Arabinofuranosyltransferase D third carbohydrate binding module" evidence="5">
    <location>
        <begin position="951"/>
        <end position="1090"/>
    </location>
</feature>
<feature type="domain" description="Alpha-(1-&gt;3)-arabinofuranosyltransferase N-terminal GT-C" evidence="4">
    <location>
        <begin position="8"/>
        <end position="699"/>
    </location>
</feature>
<feature type="transmembrane region" description="Helical" evidence="2">
    <location>
        <begin position="83"/>
        <end position="100"/>
    </location>
</feature>
<evidence type="ECO:0000256" key="3">
    <source>
        <dbReference type="SAM" id="SignalP"/>
    </source>
</evidence>
<dbReference type="RefSeq" id="WP_006334816.1">
    <property type="nucleotide sequence ID" value="NZ_BAHC01000130.1"/>
</dbReference>
<feature type="region of interest" description="Disordered" evidence="1">
    <location>
        <begin position="663"/>
        <end position="705"/>
    </location>
</feature>
<dbReference type="Pfam" id="PF24607">
    <property type="entry name" value="CBM_AftD"/>
    <property type="match status" value="1"/>
</dbReference>
<organism evidence="6 7">
    <name type="scientific">Gordonia rhizosphera NBRC 16068</name>
    <dbReference type="NCBI Taxonomy" id="1108045"/>
    <lineage>
        <taxon>Bacteria</taxon>
        <taxon>Bacillati</taxon>
        <taxon>Actinomycetota</taxon>
        <taxon>Actinomycetes</taxon>
        <taxon>Mycobacteriales</taxon>
        <taxon>Gordoniaceae</taxon>
        <taxon>Gordonia</taxon>
    </lineage>
</organism>
<evidence type="ECO:0000259" key="5">
    <source>
        <dbReference type="Pfam" id="PF24607"/>
    </source>
</evidence>
<feature type="region of interest" description="Disordered" evidence="1">
    <location>
        <begin position="723"/>
        <end position="746"/>
    </location>
</feature>
<dbReference type="InterPro" id="IPR008979">
    <property type="entry name" value="Galactose-bd-like_sf"/>
</dbReference>
<evidence type="ECO:0000259" key="4">
    <source>
        <dbReference type="Pfam" id="PF11847"/>
    </source>
</evidence>
<dbReference type="eggNOG" id="COG4981">
    <property type="taxonomic scope" value="Bacteria"/>
</dbReference>
<dbReference type="SUPFAM" id="SSF49785">
    <property type="entry name" value="Galactose-binding domain-like"/>
    <property type="match status" value="2"/>
</dbReference>
<feature type="transmembrane region" description="Helical" evidence="2">
    <location>
        <begin position="1379"/>
        <end position="1405"/>
    </location>
</feature>
<sequence length="1421" mass="148416">MVVAASCALIVAFLQSPGRIAADTKLDLTTDPLGFLARAAHLWSPIAPMGQVQNQAYGYFFPHGAFFVLGDLLQVPPWVVQRSWWALLLTVGFVGVVRLAEAMRIGSPGSRVLAGVIFVLSPRVLTTIGSISSETLPMVLAPWVLVPLVRVFDRDDGPDGWSHLWHPALRSASAVALMGAVNAIATLAALGVAVVWWALHAPFLGSTTMARWSRFGAWWALGLSMACAWWVVPLLILSRVSPPFLDFIESSRVTTEWTSLTEVLRGTSSWTPFVSPERVAGAVLVTQPAAVLATGVLAAAGLAGLCMRHMPSRGRWVAVLVVGLLLMCLGYAGGLGSPVAEPVRDFLDGAGAALRNIHKFEPFIRIPLVLGVAHLLGRVPLPPTASRQETASAFAHPQRSRPVAAAIVVVVAAIGAGSLLWTGQLAPTGSYRAIPDYWSATARWLSAHSHPSGTAAPVRSIVVPGAPFASQLWGLTRDEPLQPLADDPWAVRDAIPLTPPGAIRALDSVQRDIADGRGSPGLAATLAQQGIGFVVLRADLDPDTSRSARPLVAQQALDDSPGLSRVAVFGPDVGPATVPGVVRDNGLRPKMPAVQIYAVDAGNGFPGTGPVLVDADTAPRVAGGPEALAAIQEQRARAGLPPMGPAVLEADARSAGLAAGPGLIVTDTPADRETDFGRVDDHSSAIRAEGDPRRTQNAVPDYPVDSQPLVRGQWLLDNEPGEVRVSASGSASDATQLGQTSPADAPAAAFDGDPDTAWVSSGLDSAVGQWLRIDLTRPREDLAVTVTTRKAIGSDVSGILVSTEAGSAVAHGVKPGKPITVTAPSGPTHWIQIRAIATADGLGGNQFAVGEVSLTDLSSRTPLTIRHRVTLPTLPAGTAVSGWLLTQELDGRSACVTDDSVVRCAPGLGLAAETPGILTRALSVPDPTQVEPTMLLRPKPGDGLRELLAAPGQVTADGPAAVEDPRGTASAAVDGDPATIWTAPETTPSQRRKSDPELVIHLPRAQRVERLRLVVPERYPAVPRRVVVDLGTGEQKRTVGRDGVITLDPAVTDRISLTVTETSDLIDVNSLGFARPAPVGIGEVEISPAPPAGPADDRVVEVGCDAGVGLTVTGQAVAMSVRTTAAALRNGEPVLAHPCSTAPVRLGAGEQELSANPGSAFTVEQVSLSVVGARSPAATESAVTPPVVDWSDTHRAVSLDATTRERILVVPESTSPGWRASVDGAELRPIVVNGWQQGWVVPSGVGGTVSLTYRFDSLYRWSLGIGLGLVAVLLVLAWWPRRTPRAAAPDTGSLVDGVTPAWVTPAWVTGAAAVGWLGASWLLTGWWGLVASAVLAPVVWWLRPQVGVVGVFLAMVLATVGLASGPWHASTGYHGFAWWVQLPALIAVASTVWLTVADTPLGAALRSRLRSHRRAGSSTNA</sequence>
<feature type="transmembrane region" description="Helical" evidence="2">
    <location>
        <begin position="1349"/>
        <end position="1367"/>
    </location>
</feature>
<keyword evidence="2" id="KW-0812">Transmembrane</keyword>
<feature type="transmembrane region" description="Helical" evidence="2">
    <location>
        <begin position="316"/>
        <end position="334"/>
    </location>
</feature>
<dbReference type="InterPro" id="IPR056997">
    <property type="entry name" value="CBM_AftD"/>
</dbReference>
<feature type="signal peptide" evidence="3">
    <location>
        <begin position="1"/>
        <end position="21"/>
    </location>
</feature>
<protein>
    <recommendedName>
        <fullName evidence="8">F5/8 type C domain-containing protein</fullName>
    </recommendedName>
</protein>
<comment type="caution">
    <text evidence="6">The sequence shown here is derived from an EMBL/GenBank/DDBJ whole genome shotgun (WGS) entry which is preliminary data.</text>
</comment>
<dbReference type="Proteomes" id="UP000008363">
    <property type="component" value="Unassembled WGS sequence"/>
</dbReference>
<dbReference type="GO" id="GO:0016740">
    <property type="term" value="F:transferase activity"/>
    <property type="evidence" value="ECO:0007669"/>
    <property type="project" value="InterPro"/>
</dbReference>
<accession>K6V5B0</accession>
<dbReference type="Gene3D" id="2.60.120.260">
    <property type="entry name" value="Galactose-binding domain-like"/>
    <property type="match status" value="2"/>
</dbReference>
<evidence type="ECO:0000313" key="7">
    <source>
        <dbReference type="Proteomes" id="UP000008363"/>
    </source>
</evidence>
<feature type="transmembrane region" description="Helical" evidence="2">
    <location>
        <begin position="1258"/>
        <end position="1279"/>
    </location>
</feature>
<dbReference type="EMBL" id="BAHC01000130">
    <property type="protein sequence ID" value="GAB91388.1"/>
    <property type="molecule type" value="Genomic_DNA"/>
</dbReference>
<keyword evidence="2" id="KW-1133">Transmembrane helix</keyword>
<keyword evidence="2" id="KW-0472">Membrane</keyword>